<keyword evidence="9 13" id="KW-0961">Cell wall biogenesis/degradation</keyword>
<comment type="subcellular location">
    <subcellularLocation>
        <location evidence="1 13">Cytoplasm</location>
    </subcellularLocation>
</comment>
<dbReference type="GO" id="GO:0005737">
    <property type="term" value="C:cytoplasm"/>
    <property type="evidence" value="ECO:0007669"/>
    <property type="project" value="UniProtKB-SubCell"/>
</dbReference>
<evidence type="ECO:0000313" key="15">
    <source>
        <dbReference type="EMBL" id="RZO24574.1"/>
    </source>
</evidence>
<evidence type="ECO:0000259" key="14">
    <source>
        <dbReference type="Pfam" id="PF00275"/>
    </source>
</evidence>
<organism evidence="15 16">
    <name type="scientific">SAR86 cluster bacterium</name>
    <dbReference type="NCBI Taxonomy" id="2030880"/>
    <lineage>
        <taxon>Bacteria</taxon>
        <taxon>Pseudomonadati</taxon>
        <taxon>Pseudomonadota</taxon>
        <taxon>Gammaproteobacteria</taxon>
        <taxon>SAR86 cluster</taxon>
    </lineage>
</organism>
<comment type="caution">
    <text evidence="13">Lacks conserved residue(s) required for the propagation of feature annotation.</text>
</comment>
<keyword evidence="3 13" id="KW-0963">Cytoplasm</keyword>
<evidence type="ECO:0000256" key="10">
    <source>
        <dbReference type="ARBA" id="ARBA00023317"/>
    </source>
</evidence>
<comment type="function">
    <text evidence="13">Cell wall formation. Adds enolpyruvyl to UDP-N-acetylglucosamine.</text>
</comment>
<dbReference type="GO" id="GO:0008360">
    <property type="term" value="P:regulation of cell shape"/>
    <property type="evidence" value="ECO:0007669"/>
    <property type="project" value="UniProtKB-KW"/>
</dbReference>
<evidence type="ECO:0000256" key="2">
    <source>
        <dbReference type="ARBA" id="ARBA00004752"/>
    </source>
</evidence>
<keyword evidence="5 13" id="KW-0808">Transferase</keyword>
<keyword evidence="4 13" id="KW-0132">Cell division</keyword>
<comment type="catalytic activity">
    <reaction evidence="12 13">
        <text>phosphoenolpyruvate + UDP-N-acetyl-alpha-D-glucosamine = UDP-N-acetyl-3-O-(1-carboxyvinyl)-alpha-D-glucosamine + phosphate</text>
        <dbReference type="Rhea" id="RHEA:18681"/>
        <dbReference type="ChEBI" id="CHEBI:43474"/>
        <dbReference type="ChEBI" id="CHEBI:57705"/>
        <dbReference type="ChEBI" id="CHEBI:58702"/>
        <dbReference type="ChEBI" id="CHEBI:68483"/>
        <dbReference type="EC" id="2.5.1.7"/>
    </reaction>
</comment>
<keyword evidence="6 13" id="KW-0133">Cell shape</keyword>
<evidence type="ECO:0000256" key="11">
    <source>
        <dbReference type="ARBA" id="ARBA00038367"/>
    </source>
</evidence>
<reference evidence="15 16" key="1">
    <citation type="submission" date="2019-02" db="EMBL/GenBank/DDBJ databases">
        <title>Prokaryotic population dynamics and viral predation in marine succession experiment using metagenomics: the confinement effect.</title>
        <authorList>
            <person name="Haro-Moreno J.M."/>
            <person name="Rodriguez-Valera F."/>
            <person name="Lopez-Perez M."/>
        </authorList>
    </citation>
    <scope>NUCLEOTIDE SEQUENCE [LARGE SCALE GENOMIC DNA]</scope>
    <source>
        <strain evidence="15">MED-G166</strain>
    </source>
</reference>
<evidence type="ECO:0000256" key="3">
    <source>
        <dbReference type="ARBA" id="ARBA00022490"/>
    </source>
</evidence>
<dbReference type="GO" id="GO:0008760">
    <property type="term" value="F:UDP-N-acetylglucosamine 1-carboxyvinyltransferase activity"/>
    <property type="evidence" value="ECO:0007669"/>
    <property type="project" value="UniProtKB-UniRule"/>
</dbReference>
<dbReference type="PANTHER" id="PTHR43783">
    <property type="entry name" value="UDP-N-ACETYLGLUCOSAMINE 1-CARBOXYVINYLTRANSFERASE"/>
    <property type="match status" value="1"/>
</dbReference>
<evidence type="ECO:0000256" key="6">
    <source>
        <dbReference type="ARBA" id="ARBA00022960"/>
    </source>
</evidence>
<dbReference type="Gene3D" id="3.65.10.10">
    <property type="entry name" value="Enolpyruvate transferase domain"/>
    <property type="match status" value="2"/>
</dbReference>
<evidence type="ECO:0000256" key="7">
    <source>
        <dbReference type="ARBA" id="ARBA00022984"/>
    </source>
</evidence>
<feature type="active site" description="Proton donor" evidence="13">
    <location>
        <position position="117"/>
    </location>
</feature>
<dbReference type="AlphaFoldDB" id="A0A520MTQ8"/>
<feature type="binding site" evidence="13">
    <location>
        <position position="328"/>
    </location>
    <ligand>
        <name>UDP-N-acetyl-alpha-D-glucosamine</name>
        <dbReference type="ChEBI" id="CHEBI:57705"/>
    </ligand>
</feature>
<dbReference type="Proteomes" id="UP000320146">
    <property type="component" value="Unassembled WGS sequence"/>
</dbReference>
<dbReference type="GO" id="GO:0009252">
    <property type="term" value="P:peptidoglycan biosynthetic process"/>
    <property type="evidence" value="ECO:0007669"/>
    <property type="project" value="UniProtKB-UniRule"/>
</dbReference>
<evidence type="ECO:0000256" key="13">
    <source>
        <dbReference type="HAMAP-Rule" id="MF_00111"/>
    </source>
</evidence>
<dbReference type="InterPro" id="IPR036968">
    <property type="entry name" value="Enolpyruvate_Tfrase_sf"/>
</dbReference>
<evidence type="ECO:0000256" key="9">
    <source>
        <dbReference type="ARBA" id="ARBA00023316"/>
    </source>
</evidence>
<dbReference type="EC" id="2.5.1.7" evidence="13"/>
<evidence type="ECO:0000256" key="12">
    <source>
        <dbReference type="ARBA" id="ARBA00047527"/>
    </source>
</evidence>
<dbReference type="CDD" id="cd01555">
    <property type="entry name" value="UdpNAET"/>
    <property type="match status" value="1"/>
</dbReference>
<feature type="modified residue" description="2-(S-cysteinyl)pyruvic acid O-phosphothioketal" evidence="13">
    <location>
        <position position="117"/>
    </location>
</feature>
<dbReference type="InterPro" id="IPR001986">
    <property type="entry name" value="Enolpyruvate_Tfrase_dom"/>
</dbReference>
<gene>
    <name evidence="13 15" type="primary">murA</name>
    <name evidence="15" type="ORF">EVA99_01105</name>
</gene>
<sequence length="421" mass="45365">MERLIIKGGNHLFGEIDCSGAKNAGLPILASTILLDGSAYIGNLPHLQDITTKLELLNSMGANINFHEDGFIEINSSNITLPEARYELVKTMRASILVMGPLVAKYGKAKISQPGGCDIGTRPIDFHLAGLEQMGAKITSDSKYIYLEAKTLNPIDFNFPKVSVTGTENLMMAATLIDGVTVLRNCAKEPEVVELANYLNSCGAKIEGAGESNISITGVSSLEASRWNVLFDRIEAGTYLVAGAITNGHVKVNKIIPQTIKILTKKLSDMGVGVNVGENYVEVDATSSDIIAQDIYTEPFPGFPTDMQAQFMTLNSIASGTCIIEETVFENRFQHVSQLKKMGADITLDNNKASITGVSNLVGADVSASDLRASASLVLAGLVGKNKTQIDDIYHIDRGYECIEEKLNKLGAEIIREPVVY</sequence>
<dbReference type="EMBL" id="SHBL01000005">
    <property type="protein sequence ID" value="RZO24574.1"/>
    <property type="molecule type" value="Genomic_DNA"/>
</dbReference>
<evidence type="ECO:0000313" key="16">
    <source>
        <dbReference type="Proteomes" id="UP000320146"/>
    </source>
</evidence>
<evidence type="ECO:0000256" key="5">
    <source>
        <dbReference type="ARBA" id="ARBA00022679"/>
    </source>
</evidence>
<dbReference type="PANTHER" id="PTHR43783:SF1">
    <property type="entry name" value="UDP-N-ACETYLGLUCOSAMINE 1-CARBOXYVINYLTRANSFERASE"/>
    <property type="match status" value="1"/>
</dbReference>
<dbReference type="NCBIfam" id="TIGR01072">
    <property type="entry name" value="murA"/>
    <property type="match status" value="1"/>
</dbReference>
<dbReference type="SUPFAM" id="SSF55205">
    <property type="entry name" value="EPT/RTPC-like"/>
    <property type="match status" value="1"/>
</dbReference>
<keyword evidence="8 13" id="KW-0131">Cell cycle</keyword>
<feature type="binding site" evidence="13">
    <location>
        <position position="306"/>
    </location>
    <ligand>
        <name>UDP-N-acetyl-alpha-D-glucosamine</name>
        <dbReference type="ChEBI" id="CHEBI:57705"/>
    </ligand>
</feature>
<dbReference type="GO" id="GO:0019277">
    <property type="term" value="P:UDP-N-acetylgalactosamine biosynthetic process"/>
    <property type="evidence" value="ECO:0007669"/>
    <property type="project" value="InterPro"/>
</dbReference>
<protein>
    <recommendedName>
        <fullName evidence="13">UDP-N-acetylglucosamine 1-carboxyvinyltransferase</fullName>
        <ecNumber evidence="13">2.5.1.7</ecNumber>
    </recommendedName>
    <alternativeName>
        <fullName evidence="13">Enoylpyruvate transferase</fullName>
    </alternativeName>
    <alternativeName>
        <fullName evidence="13">UDP-N-acetylglucosamine enolpyruvyl transferase</fullName>
        <shortName evidence="13">EPT</shortName>
    </alternativeName>
</protein>
<feature type="domain" description="Enolpyruvate transferase" evidence="14">
    <location>
        <begin position="7"/>
        <end position="407"/>
    </location>
</feature>
<comment type="similarity">
    <text evidence="11 13">Belongs to the EPSP synthase family. MurA subfamily.</text>
</comment>
<dbReference type="InterPro" id="IPR013792">
    <property type="entry name" value="RNA3'P_cycl/enolpyr_Trfase_a/b"/>
</dbReference>
<feature type="binding site" evidence="13">
    <location>
        <position position="93"/>
    </location>
    <ligand>
        <name>UDP-N-acetyl-alpha-D-glucosamine</name>
        <dbReference type="ChEBI" id="CHEBI:57705"/>
    </ligand>
</feature>
<evidence type="ECO:0000256" key="4">
    <source>
        <dbReference type="ARBA" id="ARBA00022618"/>
    </source>
</evidence>
<dbReference type="HAMAP" id="MF_00111">
    <property type="entry name" value="MurA"/>
    <property type="match status" value="1"/>
</dbReference>
<dbReference type="UniPathway" id="UPA00219"/>
<dbReference type="Pfam" id="PF00275">
    <property type="entry name" value="EPSP_synthase"/>
    <property type="match status" value="1"/>
</dbReference>
<dbReference type="NCBIfam" id="NF006873">
    <property type="entry name" value="PRK09369.1"/>
    <property type="match status" value="1"/>
</dbReference>
<comment type="caution">
    <text evidence="15">The sequence shown here is derived from an EMBL/GenBank/DDBJ whole genome shotgun (WGS) entry which is preliminary data.</text>
</comment>
<evidence type="ECO:0000256" key="1">
    <source>
        <dbReference type="ARBA" id="ARBA00004496"/>
    </source>
</evidence>
<evidence type="ECO:0000256" key="8">
    <source>
        <dbReference type="ARBA" id="ARBA00023306"/>
    </source>
</evidence>
<keyword evidence="10 13" id="KW-0670">Pyruvate</keyword>
<name>A0A520MTQ8_9GAMM</name>
<dbReference type="InterPro" id="IPR050068">
    <property type="entry name" value="MurA_subfamily"/>
</dbReference>
<accession>A0A520MTQ8</accession>
<dbReference type="GO" id="GO:0051301">
    <property type="term" value="P:cell division"/>
    <property type="evidence" value="ECO:0007669"/>
    <property type="project" value="UniProtKB-KW"/>
</dbReference>
<comment type="pathway">
    <text evidence="2 13">Cell wall biogenesis; peptidoglycan biosynthesis.</text>
</comment>
<proteinExistence type="inferred from homology"/>
<dbReference type="GO" id="GO:0071555">
    <property type="term" value="P:cell wall organization"/>
    <property type="evidence" value="ECO:0007669"/>
    <property type="project" value="UniProtKB-KW"/>
</dbReference>
<keyword evidence="7 13" id="KW-0573">Peptidoglycan synthesis</keyword>
<dbReference type="InterPro" id="IPR005750">
    <property type="entry name" value="UDP_GlcNAc_COvinyl_MurA"/>
</dbReference>
<feature type="binding site" evidence="13">
    <location>
        <begin position="161"/>
        <end position="164"/>
    </location>
    <ligand>
        <name>UDP-N-acetyl-alpha-D-glucosamine</name>
        <dbReference type="ChEBI" id="CHEBI:57705"/>
    </ligand>
</feature>
<feature type="binding site" evidence="13">
    <location>
        <begin position="22"/>
        <end position="23"/>
    </location>
    <ligand>
        <name>phosphoenolpyruvate</name>
        <dbReference type="ChEBI" id="CHEBI:58702"/>
    </ligand>
</feature>